<dbReference type="Proteomes" id="UP000198688">
    <property type="component" value="Chromosome I"/>
</dbReference>
<protein>
    <submittedName>
        <fullName evidence="3">Uncharacterized protein</fullName>
    </submittedName>
</protein>
<sequence length="396" mass="41513">MSVSVNSRRTRLRSALAAVLTVLVVLPTAALFLRVLEDVSTQREDTELKQQGVQYLVALAPLISALADSQSQALQGVKAEPASLTSAVDRVQKADTDLGGALGTTNRWAGVKDKIGKLPGITGNSQQVFEAHVEVGDLALGLYNEVRENSKLNMDQQNDIWFLQETIAVNMPETVTAVSRMSDLANMVAGAARAQKPALQVRLGIEVDSVQTGVAKLTDNLQAAAEETDSATLAGNTVNNLDSFRRGVEAANRGANFGGEPDVSTLVTAQSTLSTALSALTTVLLNEMQTLLDERTDGLTYRRAEAWVLFGVTVILILLATFWARSGAASAGRSSGAGDSGRDISVHHDGQPGQSGPASPGTYGGSGNPYDQVPGYGDASNYGSGSAGRERSGALR</sequence>
<proteinExistence type="predicted"/>
<feature type="compositionally biased region" description="Low complexity" evidence="1">
    <location>
        <begin position="351"/>
        <end position="361"/>
    </location>
</feature>
<feature type="region of interest" description="Disordered" evidence="1">
    <location>
        <begin position="331"/>
        <end position="396"/>
    </location>
</feature>
<dbReference type="EMBL" id="LT629758">
    <property type="protein sequence ID" value="SDT75130.1"/>
    <property type="molecule type" value="Genomic_DNA"/>
</dbReference>
<dbReference type="STRING" id="113562.SAMN04489716_7202"/>
<keyword evidence="2" id="KW-0472">Membrane</keyword>
<keyword evidence="2" id="KW-1133">Transmembrane helix</keyword>
<feature type="transmembrane region" description="Helical" evidence="2">
    <location>
        <begin position="306"/>
        <end position="324"/>
    </location>
</feature>
<organism evidence="3 4">
    <name type="scientific">Actinoplanes derwentensis</name>
    <dbReference type="NCBI Taxonomy" id="113562"/>
    <lineage>
        <taxon>Bacteria</taxon>
        <taxon>Bacillati</taxon>
        <taxon>Actinomycetota</taxon>
        <taxon>Actinomycetes</taxon>
        <taxon>Micromonosporales</taxon>
        <taxon>Micromonosporaceae</taxon>
        <taxon>Actinoplanes</taxon>
    </lineage>
</organism>
<evidence type="ECO:0000313" key="4">
    <source>
        <dbReference type="Proteomes" id="UP000198688"/>
    </source>
</evidence>
<gene>
    <name evidence="3" type="ORF">SAMN04489716_7202</name>
</gene>
<accession>A0A1H2CX47</accession>
<evidence type="ECO:0000256" key="2">
    <source>
        <dbReference type="SAM" id="Phobius"/>
    </source>
</evidence>
<name>A0A1H2CX47_9ACTN</name>
<keyword evidence="2" id="KW-0812">Transmembrane</keyword>
<reference evidence="3 4" key="1">
    <citation type="submission" date="2016-10" db="EMBL/GenBank/DDBJ databases">
        <authorList>
            <person name="de Groot N.N."/>
        </authorList>
    </citation>
    <scope>NUCLEOTIDE SEQUENCE [LARGE SCALE GENOMIC DNA]</scope>
    <source>
        <strain evidence="3 4">DSM 43941</strain>
    </source>
</reference>
<feature type="compositionally biased region" description="Basic and acidic residues" evidence="1">
    <location>
        <begin position="340"/>
        <end position="350"/>
    </location>
</feature>
<evidence type="ECO:0000256" key="1">
    <source>
        <dbReference type="SAM" id="MobiDB-lite"/>
    </source>
</evidence>
<evidence type="ECO:0000313" key="3">
    <source>
        <dbReference type="EMBL" id="SDT75130.1"/>
    </source>
</evidence>
<keyword evidence="4" id="KW-1185">Reference proteome</keyword>
<dbReference type="OrthoDB" id="5178692at2"/>
<dbReference type="AlphaFoldDB" id="A0A1H2CX47"/>